<dbReference type="InterPro" id="IPR011006">
    <property type="entry name" value="CheY-like_superfamily"/>
</dbReference>
<evidence type="ECO:0000313" key="19">
    <source>
        <dbReference type="Proteomes" id="UP001171945"/>
    </source>
</evidence>
<evidence type="ECO:0000256" key="11">
    <source>
        <dbReference type="ARBA" id="ARBA00023136"/>
    </source>
</evidence>
<dbReference type="InterPro" id="IPR001789">
    <property type="entry name" value="Sig_transdc_resp-reg_receiver"/>
</dbReference>
<dbReference type="SUPFAM" id="SSF47226">
    <property type="entry name" value="Histidine-containing phosphotransfer domain, HPT domain"/>
    <property type="match status" value="1"/>
</dbReference>
<feature type="domain" description="Response regulatory" evidence="16">
    <location>
        <begin position="5"/>
        <end position="128"/>
    </location>
</feature>
<evidence type="ECO:0000256" key="1">
    <source>
        <dbReference type="ARBA" id="ARBA00000085"/>
    </source>
</evidence>
<dbReference type="Proteomes" id="UP001171945">
    <property type="component" value="Unassembled WGS sequence"/>
</dbReference>
<feature type="modified residue" description="4-aspartylphosphate" evidence="13">
    <location>
        <position position="62"/>
    </location>
</feature>
<dbReference type="CDD" id="cd00082">
    <property type="entry name" value="HisKA"/>
    <property type="match status" value="1"/>
</dbReference>
<keyword evidence="9" id="KW-1133">Transmembrane helix</keyword>
<keyword evidence="4" id="KW-1003">Cell membrane</keyword>
<dbReference type="Pfam" id="PF00512">
    <property type="entry name" value="HisKA"/>
    <property type="match status" value="1"/>
</dbReference>
<dbReference type="InterPro" id="IPR003661">
    <property type="entry name" value="HisK_dim/P_dom"/>
</dbReference>
<evidence type="ECO:0000259" key="15">
    <source>
        <dbReference type="PROSITE" id="PS50109"/>
    </source>
</evidence>
<evidence type="ECO:0000259" key="17">
    <source>
        <dbReference type="PROSITE" id="PS50894"/>
    </source>
</evidence>
<keyword evidence="7" id="KW-0547">Nucleotide-binding</keyword>
<dbReference type="InterPro" id="IPR036890">
    <property type="entry name" value="HATPase_C_sf"/>
</dbReference>
<evidence type="ECO:0000256" key="9">
    <source>
        <dbReference type="ARBA" id="ARBA00022989"/>
    </source>
</evidence>
<keyword evidence="10" id="KW-0902">Two-component regulatory system</keyword>
<dbReference type="Pfam" id="PF00072">
    <property type="entry name" value="Response_reg"/>
    <property type="match status" value="2"/>
</dbReference>
<feature type="domain" description="Response regulatory" evidence="16">
    <location>
        <begin position="448"/>
        <end position="562"/>
    </location>
</feature>
<feature type="domain" description="Histidine kinase" evidence="15">
    <location>
        <begin position="203"/>
        <end position="424"/>
    </location>
</feature>
<dbReference type="EMBL" id="JAUCGM010000023">
    <property type="protein sequence ID" value="MDM8561929.1"/>
    <property type="molecule type" value="Genomic_DNA"/>
</dbReference>
<dbReference type="Gene3D" id="1.10.287.130">
    <property type="match status" value="1"/>
</dbReference>
<comment type="catalytic activity">
    <reaction evidence="1">
        <text>ATP + protein L-histidine = ADP + protein N-phospho-L-histidine.</text>
        <dbReference type="EC" id="2.7.13.3"/>
    </reaction>
</comment>
<reference evidence="18" key="1">
    <citation type="submission" date="2023-06" db="EMBL/GenBank/DDBJ databases">
        <title>Uncultivated large filamentous bacteria from sulfidic sediments reveal new species and different genomic features in energy metabolism and defense.</title>
        <authorList>
            <person name="Fonseca A."/>
        </authorList>
    </citation>
    <scope>NUCLEOTIDE SEQUENCE</scope>
    <source>
        <strain evidence="18">HSG4</strain>
    </source>
</reference>
<dbReference type="SMART" id="SM00448">
    <property type="entry name" value="REC"/>
    <property type="match status" value="2"/>
</dbReference>
<comment type="subcellular location">
    <subcellularLocation>
        <location evidence="2">Cell membrane</location>
        <topology evidence="2">Multi-pass membrane protein</topology>
    </subcellularLocation>
</comment>
<dbReference type="PANTHER" id="PTHR45339:SF1">
    <property type="entry name" value="HYBRID SIGNAL TRANSDUCTION HISTIDINE KINASE J"/>
    <property type="match status" value="1"/>
</dbReference>
<dbReference type="PROSITE" id="PS50110">
    <property type="entry name" value="RESPONSE_REGULATORY"/>
    <property type="match status" value="2"/>
</dbReference>
<dbReference type="InterPro" id="IPR004358">
    <property type="entry name" value="Sig_transdc_His_kin-like_C"/>
</dbReference>
<protein>
    <recommendedName>
        <fullName evidence="3">histidine kinase</fullName>
        <ecNumber evidence="3">2.7.13.3</ecNumber>
    </recommendedName>
</protein>
<dbReference type="SUPFAM" id="SSF52172">
    <property type="entry name" value="CheY-like"/>
    <property type="match status" value="2"/>
</dbReference>
<evidence type="ECO:0000256" key="14">
    <source>
        <dbReference type="SAM" id="Coils"/>
    </source>
</evidence>
<dbReference type="InterPro" id="IPR036097">
    <property type="entry name" value="HisK_dim/P_sf"/>
</dbReference>
<feature type="domain" description="HPt" evidence="17">
    <location>
        <begin position="605"/>
        <end position="697"/>
    </location>
</feature>
<evidence type="ECO:0000256" key="5">
    <source>
        <dbReference type="ARBA" id="ARBA00022553"/>
    </source>
</evidence>
<dbReference type="InterPro" id="IPR036641">
    <property type="entry name" value="HPT_dom_sf"/>
</dbReference>
<evidence type="ECO:0000256" key="13">
    <source>
        <dbReference type="PROSITE-ProRule" id="PRU00169"/>
    </source>
</evidence>
<evidence type="ECO:0000313" key="18">
    <source>
        <dbReference type="EMBL" id="MDM8561929.1"/>
    </source>
</evidence>
<dbReference type="CDD" id="cd17546">
    <property type="entry name" value="REC_hyHK_CKI1_RcsC-like"/>
    <property type="match status" value="1"/>
</dbReference>
<evidence type="ECO:0000256" key="6">
    <source>
        <dbReference type="ARBA" id="ARBA00022692"/>
    </source>
</evidence>
<dbReference type="SMART" id="SM00387">
    <property type="entry name" value="HATPase_c"/>
    <property type="match status" value="1"/>
</dbReference>
<dbReference type="Pfam" id="PF02518">
    <property type="entry name" value="HATPase_c"/>
    <property type="match status" value="1"/>
</dbReference>
<dbReference type="SUPFAM" id="SSF47384">
    <property type="entry name" value="Homodimeric domain of signal transducing histidine kinase"/>
    <property type="match status" value="1"/>
</dbReference>
<keyword evidence="5 13" id="KW-0597">Phosphoprotein</keyword>
<dbReference type="Gene3D" id="1.20.120.160">
    <property type="entry name" value="HPT domain"/>
    <property type="match status" value="1"/>
</dbReference>
<dbReference type="PROSITE" id="PS50894">
    <property type="entry name" value="HPT"/>
    <property type="match status" value="1"/>
</dbReference>
<dbReference type="PANTHER" id="PTHR45339">
    <property type="entry name" value="HYBRID SIGNAL TRANSDUCTION HISTIDINE KINASE J"/>
    <property type="match status" value="1"/>
</dbReference>
<keyword evidence="11" id="KW-0472">Membrane</keyword>
<keyword evidence="6" id="KW-0812">Transmembrane</keyword>
<dbReference type="InterPro" id="IPR008207">
    <property type="entry name" value="Sig_transdc_His_kin_Hpt_dom"/>
</dbReference>
<feature type="modified residue" description="Phosphohistidine" evidence="12">
    <location>
        <position position="644"/>
    </location>
</feature>
<evidence type="ECO:0000256" key="3">
    <source>
        <dbReference type="ARBA" id="ARBA00012438"/>
    </source>
</evidence>
<dbReference type="Gene3D" id="3.40.50.2300">
    <property type="match status" value="2"/>
</dbReference>
<dbReference type="InterPro" id="IPR003594">
    <property type="entry name" value="HATPase_dom"/>
</dbReference>
<dbReference type="SUPFAM" id="SSF55874">
    <property type="entry name" value="ATPase domain of HSP90 chaperone/DNA topoisomerase II/histidine kinase"/>
    <property type="match status" value="1"/>
</dbReference>
<sequence>MKKPVILCIDDENIVLNALTEQLQQRLDNFYDVETAESGEEALELISEFIKEGVEVPVAIVDYLMPGMKGDEVMRKIHIKSPATLTILLSGHVGNEEIGRTINRGNLHKYLAKPWDKEQLFLVINEAIEVFAHDKLIQEHQKEIEILNASLEKKVVERTNELQRKNKQLQYEIAERQIIEEELRQAKESAEMANRTKSDFLANMSHEIRTPMNAIIGFSQLALKTDLTLKQQDFLTKISASSQALMDIINNILDFSKIEAGKLNMESMPFSLDEVLKKVSNLLSIKSEEKGLDLYLNVEADVPPLLVGDPLRLGQILINLTSNAVKFTQEGRIVINIKQVALENEQVTLHFFVQDTGIGIAKEIIPYLFDAFTQADTSITRKFGGTGLGLAICKQLTKMMGGEIWVNTKLGQGSTFNFTANFGFLKVQEENFPSQHKEIVQKNLKGARILLVEDNLINQKVAREMMKNEGLLVEIANHGKEAVLMVEKADFDAVLMDIQMPKMDGYEATQLIREGYKNLPIIAMTACVMNGDKEKCLAAGMSDYISKPIEIDKLFNILGKWIQPKKCEVSNSHYDSKDIRDFTTSLPDELPGIDIAAGLKRLRGNRSLYHKLLCDFYKDYQNMVTELNDALQNGQHETALRLVHSLKGATGNLSINNLFGASKAIEMTLRTGNEIAPELLNFFENVATDTMKTLAHLKVEQEELTDEEIDITVLMPLLQALEKLLEDGNFLAADLLPKIKCHLNKDLQVLYRQLEEQIDCFEFVKAQKVLAEIYNTLNEN</sequence>
<dbReference type="InterPro" id="IPR005467">
    <property type="entry name" value="His_kinase_dom"/>
</dbReference>
<keyword evidence="14" id="KW-0175">Coiled coil</keyword>
<proteinExistence type="predicted"/>
<evidence type="ECO:0000256" key="12">
    <source>
        <dbReference type="PROSITE-ProRule" id="PRU00110"/>
    </source>
</evidence>
<comment type="caution">
    <text evidence="18">The sequence shown here is derived from an EMBL/GenBank/DDBJ whole genome shotgun (WGS) entry which is preliminary data.</text>
</comment>
<feature type="modified residue" description="4-aspartylphosphate" evidence="13">
    <location>
        <position position="497"/>
    </location>
</feature>
<evidence type="ECO:0000259" key="16">
    <source>
        <dbReference type="PROSITE" id="PS50110"/>
    </source>
</evidence>
<name>A0ABT7VQJ9_9GAMM</name>
<dbReference type="CDD" id="cd16922">
    <property type="entry name" value="HATPase_EvgS-ArcB-TorS-like"/>
    <property type="match status" value="1"/>
</dbReference>
<dbReference type="Gene3D" id="3.30.565.10">
    <property type="entry name" value="Histidine kinase-like ATPase, C-terminal domain"/>
    <property type="match status" value="1"/>
</dbReference>
<dbReference type="SMART" id="SM00388">
    <property type="entry name" value="HisKA"/>
    <property type="match status" value="1"/>
</dbReference>
<dbReference type="PRINTS" id="PR00344">
    <property type="entry name" value="BCTRLSENSOR"/>
</dbReference>
<evidence type="ECO:0000256" key="8">
    <source>
        <dbReference type="ARBA" id="ARBA00022840"/>
    </source>
</evidence>
<evidence type="ECO:0000256" key="7">
    <source>
        <dbReference type="ARBA" id="ARBA00022741"/>
    </source>
</evidence>
<gene>
    <name evidence="18" type="ORF">QUF54_01080</name>
</gene>
<keyword evidence="19" id="KW-1185">Reference proteome</keyword>
<dbReference type="EC" id="2.7.13.3" evidence="3"/>
<keyword evidence="8" id="KW-0067">ATP-binding</keyword>
<accession>A0ABT7VQJ9</accession>
<dbReference type="PROSITE" id="PS50109">
    <property type="entry name" value="HIS_KIN"/>
    <property type="match status" value="1"/>
</dbReference>
<evidence type="ECO:0000256" key="2">
    <source>
        <dbReference type="ARBA" id="ARBA00004651"/>
    </source>
</evidence>
<organism evidence="18 19">
    <name type="scientific">Candidatus Marithioploca araucensis</name>
    <dbReference type="NCBI Taxonomy" id="70273"/>
    <lineage>
        <taxon>Bacteria</taxon>
        <taxon>Pseudomonadati</taxon>
        <taxon>Pseudomonadota</taxon>
        <taxon>Gammaproteobacteria</taxon>
        <taxon>Thiotrichales</taxon>
        <taxon>Thiotrichaceae</taxon>
        <taxon>Candidatus Marithioploca</taxon>
    </lineage>
</organism>
<dbReference type="Pfam" id="PF01627">
    <property type="entry name" value="Hpt"/>
    <property type="match status" value="1"/>
</dbReference>
<evidence type="ECO:0000256" key="4">
    <source>
        <dbReference type="ARBA" id="ARBA00022475"/>
    </source>
</evidence>
<feature type="coiled-coil region" evidence="14">
    <location>
        <begin position="137"/>
        <end position="196"/>
    </location>
</feature>
<evidence type="ECO:0000256" key="10">
    <source>
        <dbReference type="ARBA" id="ARBA00023012"/>
    </source>
</evidence>